<dbReference type="SMART" id="SM00267">
    <property type="entry name" value="GGDEF"/>
    <property type="match status" value="1"/>
</dbReference>
<dbReference type="GO" id="GO:0043709">
    <property type="term" value="P:cell adhesion involved in single-species biofilm formation"/>
    <property type="evidence" value="ECO:0007669"/>
    <property type="project" value="TreeGrafter"/>
</dbReference>
<feature type="transmembrane region" description="Helical" evidence="1">
    <location>
        <begin position="12"/>
        <end position="31"/>
    </location>
</feature>
<dbReference type="GO" id="GO:1902201">
    <property type="term" value="P:negative regulation of bacterial-type flagellum-dependent cell motility"/>
    <property type="evidence" value="ECO:0007669"/>
    <property type="project" value="TreeGrafter"/>
</dbReference>
<evidence type="ECO:0000259" key="2">
    <source>
        <dbReference type="PROSITE" id="PS50887"/>
    </source>
</evidence>
<dbReference type="PROSITE" id="PS50887">
    <property type="entry name" value="GGDEF"/>
    <property type="match status" value="1"/>
</dbReference>
<dbReference type="InterPro" id="IPR043128">
    <property type="entry name" value="Rev_trsase/Diguanyl_cyclase"/>
</dbReference>
<gene>
    <name evidence="3" type="ORF">SAMN05660235_00237</name>
</gene>
<dbReference type="InterPro" id="IPR029787">
    <property type="entry name" value="Nucleotide_cyclase"/>
</dbReference>
<keyword evidence="1" id="KW-0812">Transmembrane</keyword>
<name>A0A1G7HSD5_9FIRM</name>
<dbReference type="GO" id="GO:0005886">
    <property type="term" value="C:plasma membrane"/>
    <property type="evidence" value="ECO:0007669"/>
    <property type="project" value="TreeGrafter"/>
</dbReference>
<dbReference type="Gene3D" id="3.30.70.270">
    <property type="match status" value="1"/>
</dbReference>
<sequence>MMEEMFWRVVHYVFGFLGVSVTAALYALSSFMDKDTVWLLAGGTAALAGIVTGKLLKYFRRGACTDSLTGLWNRGYFNRRLMEEMERAQRSQSSLCIAMIDTDNFKRINDSYGHVAGDKLLIELARMLKANTRTFDVVSRWGGDEFAVIFPDTTVEGALAVAERLRLVVQTNPDTYGVTLSIGILPVGKDTTVIQAIEMADQALYKAKRRKNEVAVWHPGLFRSVCRASLA</sequence>
<organism evidence="3 4">
    <name type="scientific">Sporolituus thermophilus DSM 23256</name>
    <dbReference type="NCBI Taxonomy" id="1123285"/>
    <lineage>
        <taxon>Bacteria</taxon>
        <taxon>Bacillati</taxon>
        <taxon>Bacillota</taxon>
        <taxon>Negativicutes</taxon>
        <taxon>Selenomonadales</taxon>
        <taxon>Sporomusaceae</taxon>
        <taxon>Sporolituus</taxon>
    </lineage>
</organism>
<dbReference type="AlphaFoldDB" id="A0A1G7HSD5"/>
<dbReference type="GO" id="GO:0052621">
    <property type="term" value="F:diguanylate cyclase activity"/>
    <property type="evidence" value="ECO:0007669"/>
    <property type="project" value="TreeGrafter"/>
</dbReference>
<dbReference type="STRING" id="1123285.SAMN05660235_00237"/>
<dbReference type="CDD" id="cd01949">
    <property type="entry name" value="GGDEF"/>
    <property type="match status" value="1"/>
</dbReference>
<dbReference type="EMBL" id="FNBU01000001">
    <property type="protein sequence ID" value="SDF03335.1"/>
    <property type="molecule type" value="Genomic_DNA"/>
</dbReference>
<keyword evidence="1" id="KW-1133">Transmembrane helix</keyword>
<dbReference type="NCBIfam" id="TIGR00254">
    <property type="entry name" value="GGDEF"/>
    <property type="match status" value="1"/>
</dbReference>
<dbReference type="InterPro" id="IPR000160">
    <property type="entry name" value="GGDEF_dom"/>
</dbReference>
<dbReference type="PANTHER" id="PTHR45138:SF9">
    <property type="entry name" value="DIGUANYLATE CYCLASE DGCM-RELATED"/>
    <property type="match status" value="1"/>
</dbReference>
<evidence type="ECO:0000313" key="3">
    <source>
        <dbReference type="EMBL" id="SDF03335.1"/>
    </source>
</evidence>
<proteinExistence type="predicted"/>
<feature type="transmembrane region" description="Helical" evidence="1">
    <location>
        <begin position="37"/>
        <end position="56"/>
    </location>
</feature>
<dbReference type="Proteomes" id="UP000243333">
    <property type="component" value="Unassembled WGS sequence"/>
</dbReference>
<dbReference type="FunFam" id="3.30.70.270:FF:000001">
    <property type="entry name" value="Diguanylate cyclase domain protein"/>
    <property type="match status" value="1"/>
</dbReference>
<dbReference type="InterPro" id="IPR050469">
    <property type="entry name" value="Diguanylate_Cyclase"/>
</dbReference>
<evidence type="ECO:0000313" key="4">
    <source>
        <dbReference type="Proteomes" id="UP000243333"/>
    </source>
</evidence>
<dbReference type="SUPFAM" id="SSF55073">
    <property type="entry name" value="Nucleotide cyclase"/>
    <property type="match status" value="1"/>
</dbReference>
<reference evidence="4" key="1">
    <citation type="submission" date="2016-10" db="EMBL/GenBank/DDBJ databases">
        <authorList>
            <person name="Varghese N."/>
            <person name="Submissions S."/>
        </authorList>
    </citation>
    <scope>NUCLEOTIDE SEQUENCE [LARGE SCALE GENOMIC DNA]</scope>
    <source>
        <strain evidence="4">DSM 23256</strain>
    </source>
</reference>
<accession>A0A1G7HSD5</accession>
<keyword evidence="4" id="KW-1185">Reference proteome</keyword>
<dbReference type="Pfam" id="PF00990">
    <property type="entry name" value="GGDEF"/>
    <property type="match status" value="1"/>
</dbReference>
<keyword evidence="1" id="KW-0472">Membrane</keyword>
<evidence type="ECO:0000256" key="1">
    <source>
        <dbReference type="SAM" id="Phobius"/>
    </source>
</evidence>
<dbReference type="PANTHER" id="PTHR45138">
    <property type="entry name" value="REGULATORY COMPONENTS OF SENSORY TRANSDUCTION SYSTEM"/>
    <property type="match status" value="1"/>
</dbReference>
<protein>
    <submittedName>
        <fullName evidence="3">Diguanylate cyclase (GGDEF) domain-containing protein</fullName>
    </submittedName>
</protein>
<feature type="domain" description="GGDEF" evidence="2">
    <location>
        <begin position="93"/>
        <end position="219"/>
    </location>
</feature>